<comment type="subcellular location">
    <subcellularLocation>
        <location evidence="1">Cell membrane</location>
        <topology evidence="1">Multi-pass membrane protein</topology>
    </subcellularLocation>
</comment>
<evidence type="ECO:0000256" key="6">
    <source>
        <dbReference type="SAM" id="Phobius"/>
    </source>
</evidence>
<evidence type="ECO:0000313" key="9">
    <source>
        <dbReference type="EMBL" id="RRA99790.1"/>
    </source>
</evidence>
<evidence type="ECO:0000259" key="7">
    <source>
        <dbReference type="Pfam" id="PF02687"/>
    </source>
</evidence>
<feature type="transmembrane region" description="Helical" evidence="6">
    <location>
        <begin position="762"/>
        <end position="785"/>
    </location>
</feature>
<gene>
    <name evidence="9" type="ORF">EHT25_24465</name>
</gene>
<keyword evidence="2" id="KW-1003">Cell membrane</keyword>
<dbReference type="Proteomes" id="UP000271925">
    <property type="component" value="Unassembled WGS sequence"/>
</dbReference>
<keyword evidence="10" id="KW-1185">Reference proteome</keyword>
<keyword evidence="3 6" id="KW-0812">Transmembrane</keyword>
<dbReference type="Pfam" id="PF02687">
    <property type="entry name" value="FtsX"/>
    <property type="match status" value="2"/>
</dbReference>
<dbReference type="PROSITE" id="PS51257">
    <property type="entry name" value="PROKAR_LIPOPROTEIN"/>
    <property type="match status" value="1"/>
</dbReference>
<organism evidence="9 10">
    <name type="scientific">Larkinella rosea</name>
    <dbReference type="NCBI Taxonomy" id="2025312"/>
    <lineage>
        <taxon>Bacteria</taxon>
        <taxon>Pseudomonadati</taxon>
        <taxon>Bacteroidota</taxon>
        <taxon>Cytophagia</taxon>
        <taxon>Cytophagales</taxon>
        <taxon>Spirosomataceae</taxon>
        <taxon>Larkinella</taxon>
    </lineage>
</organism>
<keyword evidence="4 6" id="KW-1133">Transmembrane helix</keyword>
<dbReference type="AlphaFoldDB" id="A0A3P1BFG6"/>
<feature type="transmembrane region" description="Helical" evidence="6">
    <location>
        <begin position="332"/>
        <end position="355"/>
    </location>
</feature>
<feature type="transmembrane region" description="Helical" evidence="6">
    <location>
        <begin position="21"/>
        <end position="43"/>
    </location>
</feature>
<evidence type="ECO:0000256" key="1">
    <source>
        <dbReference type="ARBA" id="ARBA00004651"/>
    </source>
</evidence>
<dbReference type="PANTHER" id="PTHR30572">
    <property type="entry name" value="MEMBRANE COMPONENT OF TRANSPORTER-RELATED"/>
    <property type="match status" value="1"/>
</dbReference>
<feature type="domain" description="ABC3 transporter permease C-terminal" evidence="7">
    <location>
        <begin position="682"/>
        <end position="795"/>
    </location>
</feature>
<evidence type="ECO:0000256" key="4">
    <source>
        <dbReference type="ARBA" id="ARBA00022989"/>
    </source>
</evidence>
<dbReference type="InterPro" id="IPR050250">
    <property type="entry name" value="Macrolide_Exporter_MacB"/>
</dbReference>
<feature type="domain" description="MacB-like periplasmic core" evidence="8">
    <location>
        <begin position="20"/>
        <end position="235"/>
    </location>
</feature>
<feature type="transmembrane region" description="Helical" evidence="6">
    <location>
        <begin position="375"/>
        <end position="399"/>
    </location>
</feature>
<proteinExistence type="predicted"/>
<feature type="transmembrane region" description="Helical" evidence="6">
    <location>
        <begin position="420"/>
        <end position="444"/>
    </location>
</feature>
<dbReference type="Pfam" id="PF12704">
    <property type="entry name" value="MacB_PCD"/>
    <property type="match status" value="2"/>
</dbReference>
<reference evidence="9 10" key="1">
    <citation type="submission" date="2018-11" db="EMBL/GenBank/DDBJ databases">
        <authorList>
            <person name="Zhou Z."/>
            <person name="Wang G."/>
        </authorList>
    </citation>
    <scope>NUCLEOTIDE SEQUENCE [LARGE SCALE GENOMIC DNA]</scope>
    <source>
        <strain evidence="9 10">KCTC52004</strain>
    </source>
</reference>
<feature type="transmembrane region" description="Helical" evidence="6">
    <location>
        <begin position="679"/>
        <end position="704"/>
    </location>
</feature>
<feature type="transmembrane region" description="Helical" evidence="6">
    <location>
        <begin position="731"/>
        <end position="750"/>
    </location>
</feature>
<dbReference type="GO" id="GO:0022857">
    <property type="term" value="F:transmembrane transporter activity"/>
    <property type="evidence" value="ECO:0007669"/>
    <property type="project" value="TreeGrafter"/>
</dbReference>
<evidence type="ECO:0000313" key="10">
    <source>
        <dbReference type="Proteomes" id="UP000271925"/>
    </source>
</evidence>
<dbReference type="RefSeq" id="WP_124877822.1">
    <property type="nucleotide sequence ID" value="NZ_RQJO01000011.1"/>
</dbReference>
<evidence type="ECO:0000256" key="5">
    <source>
        <dbReference type="ARBA" id="ARBA00023136"/>
    </source>
</evidence>
<dbReference type="PANTHER" id="PTHR30572:SF18">
    <property type="entry name" value="ABC-TYPE MACROLIDE FAMILY EXPORT SYSTEM PERMEASE COMPONENT 2"/>
    <property type="match status" value="1"/>
</dbReference>
<accession>A0A3P1BFG6</accession>
<dbReference type="OrthoDB" id="5933722at2"/>
<dbReference type="EMBL" id="RQJO01000011">
    <property type="protein sequence ID" value="RRA99790.1"/>
    <property type="molecule type" value="Genomic_DNA"/>
</dbReference>
<evidence type="ECO:0000259" key="8">
    <source>
        <dbReference type="Pfam" id="PF12704"/>
    </source>
</evidence>
<protein>
    <submittedName>
        <fullName evidence="9">ABC transporter permease</fullName>
    </submittedName>
</protein>
<evidence type="ECO:0000256" key="2">
    <source>
        <dbReference type="ARBA" id="ARBA00022475"/>
    </source>
</evidence>
<keyword evidence="5 6" id="KW-0472">Membrane</keyword>
<feature type="domain" description="MacB-like periplasmic core" evidence="8">
    <location>
        <begin position="433"/>
        <end position="648"/>
    </location>
</feature>
<evidence type="ECO:0000256" key="3">
    <source>
        <dbReference type="ARBA" id="ARBA00022692"/>
    </source>
</evidence>
<comment type="caution">
    <text evidence="9">The sequence shown here is derived from an EMBL/GenBank/DDBJ whole genome shotgun (WGS) entry which is preliminary data.</text>
</comment>
<dbReference type="InterPro" id="IPR025857">
    <property type="entry name" value="MacB_PCD"/>
</dbReference>
<feature type="domain" description="ABC3 transporter permease C-terminal" evidence="7">
    <location>
        <begin position="288"/>
        <end position="401"/>
    </location>
</feature>
<dbReference type="InterPro" id="IPR003838">
    <property type="entry name" value="ABC3_permease_C"/>
</dbReference>
<sequence length="802" mass="90144">MLKNYLKIAWRNFRNQRFFSLINLLGLSVGMAACMVIGLYVTFEKSYDNFHTDADRIYRIELDAYQDGGKLAWRSATSYPAIVPTMKKDYPEVEDFTRLYDANNGVVSFGDRHFRETNFFYADSNALSFFKIGLLKGDPKTALVGTKKAVLSESTARKYFGATDPLNKIVKLDTTSYLVTGVFKDYPKNSHLEIDLLFSYLPDPEAQTSWGWYDFFSYVKLRPSTDPQQLEAKLPAMLMKYNGDWYRRSGKKNVLLLQPLRDIHLESHLNQEAEVNGDGRTVQFLVWVAFAILVIAWINYINLSTSRALDRAKEVGIRKVVGAMRAGLIRQFIFESLLLNLLAFGVAVGLVLALLPSFNALTGKPLAFAQLFDSQLWITGLVVFFMGTMLSSLYPALVLSDYQPVAVLKGRFAQTARGMGLRQTLIVIQFAASVMLIIGTLTVYKQLRYMQQQELGFAKEQTLVVQAPGVTDASFPTRSETFKQQLIRRNLAESATASAYVPGIEILWTNSFRRKDQNRENFNTMFMTSIDNDFLYSYKIGLVAGRNFNRSFGTDSMAVLLNETAVSTFGFKSPEDALNKEIMSGDNPLHIVGIVKDFHQQGLKLAKDPMVFLSVYRRADRLRNLNYYSLKVRTSDLPTTIAAVEQQFAQSFPGNPFEYFFLDDFFNQQYQSDQQFGTVFGLFAGLAIFIASLGLLGLISFTVARRTREIGIRKVLGADTSTIVVLLTRDFMKLVLIAIVLAAPLAGYLMNDWLGGFAYRTSMGVGVFVLAGVLAMLIALVTISFQSIKAALMNPVKSLRSE</sequence>
<dbReference type="GO" id="GO:0005886">
    <property type="term" value="C:plasma membrane"/>
    <property type="evidence" value="ECO:0007669"/>
    <property type="project" value="UniProtKB-SubCell"/>
</dbReference>
<feature type="transmembrane region" description="Helical" evidence="6">
    <location>
        <begin position="284"/>
        <end position="303"/>
    </location>
</feature>
<name>A0A3P1BFG6_9BACT</name>